<reference evidence="2" key="1">
    <citation type="submission" date="2021-02" db="EMBL/GenBank/DDBJ databases">
        <title>Genome sequence of Rhodospirillales sp. strain TMPK1 isolated from soil.</title>
        <authorList>
            <person name="Nakai R."/>
            <person name="Kusada H."/>
            <person name="Tamaki H."/>
        </authorList>
    </citation>
    <scope>NUCLEOTIDE SEQUENCE</scope>
    <source>
        <strain evidence="2">TMPK1</strain>
    </source>
</reference>
<evidence type="ECO:0000256" key="1">
    <source>
        <dbReference type="SAM" id="Phobius"/>
    </source>
</evidence>
<dbReference type="EMBL" id="BOPV01000001">
    <property type="protein sequence ID" value="GIL40408.1"/>
    <property type="molecule type" value="Genomic_DNA"/>
</dbReference>
<dbReference type="AlphaFoldDB" id="A0A8S8X8W5"/>
<sequence length="121" mass="13042">MNLTDPTLLVGLGGSLVGAIVYAVSSEVRARLVQRLQPRLDRGEPILHAGPFIRLCCILIELTGFGVGQWVLYAGVYGLRDITLMPVLEIYAASLVPNLGGIFIATGFARAFRGYALPTIR</sequence>
<feature type="transmembrane region" description="Helical" evidence="1">
    <location>
        <begin position="46"/>
        <end position="70"/>
    </location>
</feature>
<accession>A0A8S8X8W5</accession>
<dbReference type="Proteomes" id="UP000681075">
    <property type="component" value="Unassembled WGS sequence"/>
</dbReference>
<comment type="caution">
    <text evidence="2">The sequence shown here is derived from an EMBL/GenBank/DDBJ whole genome shotgun (WGS) entry which is preliminary data.</text>
</comment>
<organism evidence="2 3">
    <name type="scientific">Roseiterribacter gracilis</name>
    <dbReference type="NCBI Taxonomy" id="2812848"/>
    <lineage>
        <taxon>Bacteria</taxon>
        <taxon>Pseudomonadati</taxon>
        <taxon>Pseudomonadota</taxon>
        <taxon>Alphaproteobacteria</taxon>
        <taxon>Rhodospirillales</taxon>
        <taxon>Roseiterribacteraceae</taxon>
        <taxon>Roseiterribacter</taxon>
    </lineage>
</organism>
<keyword evidence="3" id="KW-1185">Reference proteome</keyword>
<gene>
    <name evidence="2" type="ORF">TMPK1_26450</name>
</gene>
<protein>
    <submittedName>
        <fullName evidence="2">Uncharacterized protein</fullName>
    </submittedName>
</protein>
<evidence type="ECO:0000313" key="3">
    <source>
        <dbReference type="Proteomes" id="UP000681075"/>
    </source>
</evidence>
<keyword evidence="1" id="KW-0472">Membrane</keyword>
<feature type="transmembrane region" description="Helical" evidence="1">
    <location>
        <begin position="90"/>
        <end position="112"/>
    </location>
</feature>
<feature type="transmembrane region" description="Helical" evidence="1">
    <location>
        <begin position="6"/>
        <end position="25"/>
    </location>
</feature>
<keyword evidence="1" id="KW-0812">Transmembrane</keyword>
<keyword evidence="1" id="KW-1133">Transmembrane helix</keyword>
<name>A0A8S8X8W5_9PROT</name>
<dbReference type="RefSeq" id="WP_420243506.1">
    <property type="nucleotide sequence ID" value="NZ_BOPV01000001.1"/>
</dbReference>
<proteinExistence type="predicted"/>
<evidence type="ECO:0000313" key="2">
    <source>
        <dbReference type="EMBL" id="GIL40408.1"/>
    </source>
</evidence>